<sequence>MLKALSMELRGGFETSKTNQVEIRNLCEDLGKNIDELAGRTAALEEDIGDLRAAVEQNKEQIKDLKAGEVGVMAKMETLANKQRRNNLRFRRVHEGLEGDDLKGLVVRSIKQEVNFEDSEVELAKDIQRVHRVPAEMPPNREKARKILVYFHTYAIKQRILALALKKKSLSVDGAPFDIRSDLKSITLNKQWELGKIIHIIKRLGAKAQLRFPASLKVMVNNKLYNFSEWNDVDGLIKKLEKGIGSG</sequence>
<evidence type="ECO:0008006" key="4">
    <source>
        <dbReference type="Google" id="ProtNLM"/>
    </source>
</evidence>
<protein>
    <recommendedName>
        <fullName evidence="4">L1 transposable element RRM domain-containing protein</fullName>
    </recommendedName>
</protein>
<comment type="caution">
    <text evidence="2">The sequence shown here is derived from an EMBL/GenBank/DDBJ whole genome shotgun (WGS) entry which is preliminary data.</text>
</comment>
<dbReference type="PANTHER" id="PTHR11505">
    <property type="entry name" value="L1 TRANSPOSABLE ELEMENT-RELATED"/>
    <property type="match status" value="1"/>
</dbReference>
<organism evidence="2 3">
    <name type="scientific">Pleurodeles waltl</name>
    <name type="common">Iberian ribbed newt</name>
    <dbReference type="NCBI Taxonomy" id="8319"/>
    <lineage>
        <taxon>Eukaryota</taxon>
        <taxon>Metazoa</taxon>
        <taxon>Chordata</taxon>
        <taxon>Craniata</taxon>
        <taxon>Vertebrata</taxon>
        <taxon>Euteleostomi</taxon>
        <taxon>Amphibia</taxon>
        <taxon>Batrachia</taxon>
        <taxon>Caudata</taxon>
        <taxon>Salamandroidea</taxon>
        <taxon>Salamandridae</taxon>
        <taxon>Pleurodelinae</taxon>
        <taxon>Pleurodeles</taxon>
    </lineage>
</organism>
<dbReference type="InterPro" id="IPR004244">
    <property type="entry name" value="Transposase_22"/>
</dbReference>
<dbReference type="EMBL" id="JANPWB010000010">
    <property type="protein sequence ID" value="KAJ1141348.1"/>
    <property type="molecule type" value="Genomic_DNA"/>
</dbReference>
<gene>
    <name evidence="2" type="ORF">NDU88_007681</name>
</gene>
<proteinExistence type="predicted"/>
<evidence type="ECO:0000313" key="3">
    <source>
        <dbReference type="Proteomes" id="UP001066276"/>
    </source>
</evidence>
<keyword evidence="1" id="KW-0175">Coiled coil</keyword>
<accession>A0AAV7QSC2</accession>
<name>A0AAV7QSC2_PLEWA</name>
<evidence type="ECO:0000313" key="2">
    <source>
        <dbReference type="EMBL" id="KAJ1141348.1"/>
    </source>
</evidence>
<reference evidence="2" key="1">
    <citation type="journal article" date="2022" name="bioRxiv">
        <title>Sequencing and chromosome-scale assembly of the giantPleurodeles waltlgenome.</title>
        <authorList>
            <person name="Brown T."/>
            <person name="Elewa A."/>
            <person name="Iarovenko S."/>
            <person name="Subramanian E."/>
            <person name="Araus A.J."/>
            <person name="Petzold A."/>
            <person name="Susuki M."/>
            <person name="Suzuki K.-i.T."/>
            <person name="Hayashi T."/>
            <person name="Toyoda A."/>
            <person name="Oliveira C."/>
            <person name="Osipova E."/>
            <person name="Leigh N.D."/>
            <person name="Simon A."/>
            <person name="Yun M.H."/>
        </authorList>
    </citation>
    <scope>NUCLEOTIDE SEQUENCE</scope>
    <source>
        <strain evidence="2">20211129_DDA</strain>
        <tissue evidence="2">Liver</tissue>
    </source>
</reference>
<keyword evidence="3" id="KW-1185">Reference proteome</keyword>
<dbReference type="AlphaFoldDB" id="A0AAV7QSC2"/>
<dbReference type="Gene3D" id="3.30.70.1820">
    <property type="entry name" value="L1 transposable element, RRM domain"/>
    <property type="match status" value="1"/>
</dbReference>
<evidence type="ECO:0000256" key="1">
    <source>
        <dbReference type="SAM" id="Coils"/>
    </source>
</evidence>
<dbReference type="Proteomes" id="UP001066276">
    <property type="component" value="Chromosome 6"/>
</dbReference>
<feature type="coiled-coil region" evidence="1">
    <location>
        <begin position="27"/>
        <end position="61"/>
    </location>
</feature>